<dbReference type="GO" id="GO:0044874">
    <property type="term" value="P:lipoprotein localization to outer membrane"/>
    <property type="evidence" value="ECO:0007669"/>
    <property type="project" value="TreeGrafter"/>
</dbReference>
<evidence type="ECO:0000256" key="6">
    <source>
        <dbReference type="ARBA" id="ARBA00023136"/>
    </source>
</evidence>
<feature type="transmembrane region" description="Helical" evidence="7">
    <location>
        <begin position="305"/>
        <end position="329"/>
    </location>
</feature>
<evidence type="ECO:0000256" key="5">
    <source>
        <dbReference type="ARBA" id="ARBA00022989"/>
    </source>
</evidence>
<protein>
    <submittedName>
        <fullName evidence="10">Lipoprotein release ABC transporter, membrane protein</fullName>
    </submittedName>
</protein>
<evidence type="ECO:0000259" key="8">
    <source>
        <dbReference type="Pfam" id="PF02687"/>
    </source>
</evidence>
<dbReference type="EMBL" id="CP000148">
    <property type="protein sequence ID" value="ABB31751.1"/>
    <property type="molecule type" value="Genomic_DNA"/>
</dbReference>
<comment type="subcellular location">
    <subcellularLocation>
        <location evidence="1">Cell membrane</location>
        <topology evidence="1">Multi-pass membrane protein</topology>
    </subcellularLocation>
</comment>
<evidence type="ECO:0000313" key="11">
    <source>
        <dbReference type="Proteomes" id="UP000007073"/>
    </source>
</evidence>
<feature type="domain" description="ABC3 transporter permease C-terminal" evidence="8">
    <location>
        <begin position="725"/>
        <end position="843"/>
    </location>
</feature>
<reference evidence="10 11" key="2">
    <citation type="journal article" date="2009" name="BMC Microbiol.">
        <title>The genome sequence of Geobacter metallireducens: features of metabolism, physiology and regulation common and dissimilar to Geobacter sulfurreducens.</title>
        <authorList>
            <person name="Aklujkar M."/>
            <person name="Krushkal J."/>
            <person name="DiBartolo G."/>
            <person name="Lapidus A."/>
            <person name="Land M.L."/>
            <person name="Lovley D.R."/>
        </authorList>
    </citation>
    <scope>NUCLEOTIDE SEQUENCE [LARGE SCALE GENOMIC DNA]</scope>
    <source>
        <strain evidence="11">ATCC 53774 / DSM 7210 / GS-15</strain>
    </source>
</reference>
<keyword evidence="10" id="KW-0449">Lipoprotein</keyword>
<dbReference type="AlphaFoldDB" id="Q39VH3"/>
<keyword evidence="3" id="KW-1003">Cell membrane</keyword>
<feature type="transmembrane region" description="Helical" evidence="7">
    <location>
        <begin position="765"/>
        <end position="785"/>
    </location>
</feature>
<feature type="domain" description="ABC3 transporter permease C-terminal" evidence="8">
    <location>
        <begin position="261"/>
        <end position="387"/>
    </location>
</feature>
<feature type="transmembrane region" description="Helical" evidence="7">
    <location>
        <begin position="408"/>
        <end position="427"/>
    </location>
</feature>
<proteinExistence type="inferred from homology"/>
<reference evidence="10 11" key="1">
    <citation type="submission" date="2005-10" db="EMBL/GenBank/DDBJ databases">
        <title>Complete sequence of Geobacter metallireducens GS-15.</title>
        <authorList>
            <consortium name="US DOE Joint Genome Institute"/>
            <person name="Copeland A."/>
            <person name="Lucas S."/>
            <person name="Lapidus A."/>
            <person name="Barry K."/>
            <person name="Detter J.C."/>
            <person name="Glavina T."/>
            <person name="Hammon N."/>
            <person name="Israni S."/>
            <person name="Pitluck S."/>
            <person name="Di Bartolo G."/>
            <person name="Chain P."/>
            <person name="Schmutz J."/>
            <person name="Larimer F."/>
            <person name="Land M."/>
            <person name="Kyrpides N."/>
            <person name="Ivanova N."/>
            <person name="Richardson P."/>
        </authorList>
    </citation>
    <scope>NUCLEOTIDE SEQUENCE [LARGE SCALE GENOMIC DNA]</scope>
    <source>
        <strain evidence="11">ATCC 53774 / DSM 7210 / GS-15</strain>
    </source>
</reference>
<feature type="transmembrane region" description="Helical" evidence="7">
    <location>
        <begin position="433"/>
        <end position="456"/>
    </location>
</feature>
<dbReference type="PANTHER" id="PTHR30489">
    <property type="entry name" value="LIPOPROTEIN-RELEASING SYSTEM TRANSMEMBRANE PROTEIN LOLE"/>
    <property type="match status" value="1"/>
</dbReference>
<gene>
    <name evidence="10" type="primary">lolE-2</name>
    <name evidence="10" type="ordered locus">Gmet_1517</name>
</gene>
<evidence type="ECO:0000256" key="1">
    <source>
        <dbReference type="ARBA" id="ARBA00004651"/>
    </source>
</evidence>
<accession>Q39VH3</accession>
<evidence type="ECO:0000256" key="4">
    <source>
        <dbReference type="ARBA" id="ARBA00022692"/>
    </source>
</evidence>
<evidence type="ECO:0000259" key="9">
    <source>
        <dbReference type="Pfam" id="PF12704"/>
    </source>
</evidence>
<keyword evidence="5 7" id="KW-1133">Transmembrane helix</keyword>
<feature type="transmembrane region" description="Helical" evidence="7">
    <location>
        <begin position="255"/>
        <end position="278"/>
    </location>
</feature>
<dbReference type="KEGG" id="gme:Gmet_1517"/>
<feature type="transmembrane region" description="Helical" evidence="7">
    <location>
        <begin position="816"/>
        <end position="834"/>
    </location>
</feature>
<dbReference type="STRING" id="269799.Gmet_1517"/>
<dbReference type="HOGENOM" id="CLU_012341_0_0_7"/>
<feature type="domain" description="MacB-like periplasmic core" evidence="9">
    <location>
        <begin position="20"/>
        <end position="230"/>
    </location>
</feature>
<comment type="similarity">
    <text evidence="2">Belongs to the ABC-4 integral membrane protein family. LolC/E subfamily.</text>
</comment>
<feature type="transmembrane region" description="Helical" evidence="7">
    <location>
        <begin position="489"/>
        <end position="507"/>
    </location>
</feature>
<evidence type="ECO:0000256" key="7">
    <source>
        <dbReference type="SAM" id="Phobius"/>
    </source>
</evidence>
<feature type="transmembrane region" description="Helical" evidence="7">
    <location>
        <begin position="724"/>
        <end position="745"/>
    </location>
</feature>
<evidence type="ECO:0000256" key="2">
    <source>
        <dbReference type="ARBA" id="ARBA00005236"/>
    </source>
</evidence>
<organism evidence="10 11">
    <name type="scientific">Geobacter metallireducens (strain ATCC 53774 / DSM 7210 / GS-15)</name>
    <dbReference type="NCBI Taxonomy" id="269799"/>
    <lineage>
        <taxon>Bacteria</taxon>
        <taxon>Pseudomonadati</taxon>
        <taxon>Thermodesulfobacteriota</taxon>
        <taxon>Desulfuromonadia</taxon>
        <taxon>Geobacterales</taxon>
        <taxon>Geobacteraceae</taxon>
        <taxon>Geobacter</taxon>
    </lineage>
</organism>
<keyword evidence="4 7" id="KW-0812">Transmembrane</keyword>
<dbReference type="InterPro" id="IPR025857">
    <property type="entry name" value="MacB_PCD"/>
</dbReference>
<dbReference type="Pfam" id="PF12704">
    <property type="entry name" value="MacB_PCD"/>
    <property type="match status" value="2"/>
</dbReference>
<dbReference type="Proteomes" id="UP000007073">
    <property type="component" value="Chromosome"/>
</dbReference>
<evidence type="ECO:0000313" key="10">
    <source>
        <dbReference type="EMBL" id="ABB31751.1"/>
    </source>
</evidence>
<dbReference type="RefSeq" id="WP_004511550.1">
    <property type="nucleotide sequence ID" value="NC_007517.1"/>
</dbReference>
<feature type="domain" description="MacB-like periplasmic core" evidence="9">
    <location>
        <begin position="487"/>
        <end position="691"/>
    </location>
</feature>
<dbReference type="InterPro" id="IPR051447">
    <property type="entry name" value="Lipoprotein-release_system"/>
</dbReference>
<keyword evidence="6 7" id="KW-0472">Membrane</keyword>
<name>Q39VH3_GEOMG</name>
<keyword evidence="11" id="KW-1185">Reference proteome</keyword>
<dbReference type="GO" id="GO:0098797">
    <property type="term" value="C:plasma membrane protein complex"/>
    <property type="evidence" value="ECO:0007669"/>
    <property type="project" value="TreeGrafter"/>
</dbReference>
<dbReference type="Pfam" id="PF02687">
    <property type="entry name" value="FtsX"/>
    <property type="match status" value="2"/>
</dbReference>
<dbReference type="PANTHER" id="PTHR30489:SF0">
    <property type="entry name" value="LIPOPROTEIN-RELEASING SYSTEM TRANSMEMBRANE PROTEIN LOLE"/>
    <property type="match status" value="1"/>
</dbReference>
<evidence type="ECO:0000256" key="3">
    <source>
        <dbReference type="ARBA" id="ARBA00022475"/>
    </source>
</evidence>
<feature type="transmembrane region" description="Helical" evidence="7">
    <location>
        <begin position="355"/>
        <end position="376"/>
    </location>
</feature>
<dbReference type="eggNOG" id="COG4591">
    <property type="taxonomic scope" value="Bacteria"/>
</dbReference>
<sequence>MNFLLRTLSLSYVRRHLMKTLLTLLGVVVGVATFSAIRSAQGTLVKGIRSTVDRVAGKAHLQITTTGGVPEEVQEKIRTLPGIRAISPVIEQIVVPERGELGSLMVIGVDLLGDREMREYGFEGDDADLDDPLLFLAQPDSAIFTRDFAQRAGLKAGDTLPVRVPTGVKRVAARGLLSPKGFAEAFGGNLMVVDVYAAQELFGRGRRFDRIDVRLAEGTTVAQGTATLEKALGPAYRVETPDRRGKQMEQSVNNFVAGFNVTSGFALSIGTFLIFNAFNVAVNRRRRDIGTLRALGATPRQVQSFFLLEALVIGLVGGAVGCLVGGAIAEGFLRMMGQTTETIYGVSSPGGSVRFPPGIILESMLLGVVASLVGAWNPSLAASRISPTEAFAKGTFQANIAASRAPRIAAGVVALGCAIFMALFPPYVGTPLILSVMALGGVGMVLLVGPLSRVLLRLLAPLLMGLSPVAGRLCSDALLGAPRRTSGTVMAMALSLTFVLGIGGYMGSMTATMVKWMDDVLTSDFYVRASANWSRPDFLFPGSLRQELLKVPGVRAVESVRTIRPLYRGHQIVISSYEVEPVMKRIKYEYFSGNEQSIVQGVGRQGMCYVSENFQRRFNLGVGQAVELETPTGIVRFPIAAVVRDYGSDQGSIFLDRNTYLRHWQDDRVDIYDVSVVAGADVGQVRNLIRAKLAGKMPALISTRQEFIAEIKKAIDAFHALTRVTVFLALVVAFLGIVTSLLISVAERTREIGVLKALGAIPSQIVRSVVAEALVISLVAVIVAIPAGNLFASFMEGAVARFYTGWSMPHEYPLEILAQLLVALPFISTLAAWMPARQAARLKITEAIEYE</sequence>
<dbReference type="eggNOG" id="COG0577">
    <property type="taxonomic scope" value="Bacteria"/>
</dbReference>
<dbReference type="InterPro" id="IPR003838">
    <property type="entry name" value="ABC3_permease_C"/>
</dbReference>